<dbReference type="Pfam" id="PF00175">
    <property type="entry name" value="NAD_binding_1"/>
    <property type="match status" value="1"/>
</dbReference>
<proteinExistence type="predicted"/>
<dbReference type="SUPFAM" id="SSF63380">
    <property type="entry name" value="Riboflavin synthase domain-like"/>
    <property type="match status" value="1"/>
</dbReference>
<dbReference type="Gene3D" id="3.40.50.80">
    <property type="entry name" value="Nucleotide-binding domain of ferredoxin-NADP reductase (FNR) module"/>
    <property type="match status" value="1"/>
</dbReference>
<reference evidence="12 13" key="1">
    <citation type="submission" date="2017-10" db="EMBL/GenBank/DDBJ databases">
        <title>Two draft genome sequences of Pusillimonas sp. strains isolated from a nitrate- and radionuclide-contaminated groundwater in Russia.</title>
        <authorList>
            <person name="Grouzdev D.S."/>
            <person name="Tourova T.P."/>
            <person name="Goeva M.A."/>
            <person name="Babich T.L."/>
            <person name="Sokolova D.S."/>
            <person name="Abdullin R."/>
            <person name="Poltaraus A.B."/>
            <person name="Toshchakov S.V."/>
            <person name="Nazina T.N."/>
        </authorList>
    </citation>
    <scope>NUCLEOTIDE SEQUENCE [LARGE SCALE GENOMIC DNA]</scope>
    <source>
        <strain evidence="12 13">JR1/69-3-13</strain>
    </source>
</reference>
<evidence type="ECO:0000313" key="13">
    <source>
        <dbReference type="Proteomes" id="UP000234190"/>
    </source>
</evidence>
<comment type="cofactor">
    <cofactor evidence="1">
        <name>FAD</name>
        <dbReference type="ChEBI" id="CHEBI:57692"/>
    </cofactor>
</comment>
<dbReference type="CDD" id="cd00207">
    <property type="entry name" value="fer2"/>
    <property type="match status" value="1"/>
</dbReference>
<dbReference type="Pfam" id="PF00111">
    <property type="entry name" value="Fer2"/>
    <property type="match status" value="1"/>
</dbReference>
<dbReference type="PROSITE" id="PS51384">
    <property type="entry name" value="FAD_FR"/>
    <property type="match status" value="1"/>
</dbReference>
<evidence type="ECO:0000256" key="6">
    <source>
        <dbReference type="ARBA" id="ARBA00023002"/>
    </source>
</evidence>
<dbReference type="AlphaFoldDB" id="A0A2N4U2M5"/>
<organism evidence="12 13">
    <name type="scientific">Pollutimonas subterranea</name>
    <dbReference type="NCBI Taxonomy" id="2045210"/>
    <lineage>
        <taxon>Bacteria</taxon>
        <taxon>Pseudomonadati</taxon>
        <taxon>Pseudomonadota</taxon>
        <taxon>Betaproteobacteria</taxon>
        <taxon>Burkholderiales</taxon>
        <taxon>Alcaligenaceae</taxon>
        <taxon>Pollutimonas</taxon>
    </lineage>
</organism>
<dbReference type="InterPro" id="IPR006058">
    <property type="entry name" value="2Fe2S_fd_BS"/>
</dbReference>
<evidence type="ECO:0000256" key="7">
    <source>
        <dbReference type="ARBA" id="ARBA00023004"/>
    </source>
</evidence>
<evidence type="ECO:0000256" key="8">
    <source>
        <dbReference type="ARBA" id="ARBA00023014"/>
    </source>
</evidence>
<comment type="cofactor">
    <cofactor evidence="9">
        <name>[2Fe-2S] cluster</name>
        <dbReference type="ChEBI" id="CHEBI:190135"/>
    </cofactor>
</comment>
<feature type="domain" description="FAD-binding FR-type" evidence="11">
    <location>
        <begin position="4"/>
        <end position="108"/>
    </location>
</feature>
<evidence type="ECO:0000256" key="2">
    <source>
        <dbReference type="ARBA" id="ARBA00022630"/>
    </source>
</evidence>
<evidence type="ECO:0000256" key="4">
    <source>
        <dbReference type="ARBA" id="ARBA00022723"/>
    </source>
</evidence>
<keyword evidence="4" id="KW-0479">Metal-binding</keyword>
<dbReference type="PRINTS" id="PR00410">
    <property type="entry name" value="PHEHYDRXLASE"/>
</dbReference>
<keyword evidence="5" id="KW-0274">FAD</keyword>
<comment type="caution">
    <text evidence="12">The sequence shown here is derived from an EMBL/GenBank/DDBJ whole genome shotgun (WGS) entry which is preliminary data.</text>
</comment>
<accession>A0A2N4U2M5</accession>
<dbReference type="InterPro" id="IPR017938">
    <property type="entry name" value="Riboflavin_synthase-like_b-brl"/>
</dbReference>
<dbReference type="GO" id="GO:0046872">
    <property type="term" value="F:metal ion binding"/>
    <property type="evidence" value="ECO:0007669"/>
    <property type="project" value="UniProtKB-KW"/>
</dbReference>
<dbReference type="PANTHER" id="PTHR47354:SF8">
    <property type="entry name" value="1,2-PHENYLACETYL-COA EPOXIDASE, SUBUNIT E"/>
    <property type="match status" value="1"/>
</dbReference>
<dbReference type="Gene3D" id="3.10.20.30">
    <property type="match status" value="1"/>
</dbReference>
<keyword evidence="6" id="KW-0560">Oxidoreductase</keyword>
<evidence type="ECO:0000313" key="12">
    <source>
        <dbReference type="EMBL" id="PLC49257.1"/>
    </source>
</evidence>
<dbReference type="EMBL" id="PDNW01000012">
    <property type="protein sequence ID" value="PLC49257.1"/>
    <property type="molecule type" value="Genomic_DNA"/>
</dbReference>
<keyword evidence="8" id="KW-0411">Iron-sulfur</keyword>
<evidence type="ECO:0000259" key="11">
    <source>
        <dbReference type="PROSITE" id="PS51384"/>
    </source>
</evidence>
<sequence length="362" mass="40242">MKMNQFYSLKVASVAKNTRDAVVVTFDVPGQLNDKFSFRPGQYLTLRTSVDGEELRRSYSICAAPSDRQLRVAIKRLNDGAFSSWANQHLEAGQSLDVMPPDGNFTVEFSPANARRYVAFAVGSGITPILSLVKTALDTEPESSFTLFFGNRASSAVLFREEIEDIKNRYMTRFSLVYVMSREHQDIDLFNGRLDGDKVAQLLNVWMDPSMIDYAFVCGPQDMTESVTKALMDKGLDKSSIKFELFGSPKGPRALRTGHEARKAPGRDLCEVTVIQDGVTRTLSIEKNKDSVLDSALAQGIELPYSCKGGVCSTCRCKVIEGEVDMDANFALEDYEVARGFVLCCQSFPVTDRLVIDFDQET</sequence>
<dbReference type="GO" id="GO:0051537">
    <property type="term" value="F:2 iron, 2 sulfur cluster binding"/>
    <property type="evidence" value="ECO:0007669"/>
    <property type="project" value="UniProtKB-KW"/>
</dbReference>
<dbReference type="OrthoDB" id="9796486at2"/>
<dbReference type="PROSITE" id="PS00197">
    <property type="entry name" value="2FE2S_FER_1"/>
    <property type="match status" value="1"/>
</dbReference>
<evidence type="ECO:0000256" key="3">
    <source>
        <dbReference type="ARBA" id="ARBA00022714"/>
    </source>
</evidence>
<dbReference type="InterPro" id="IPR001709">
    <property type="entry name" value="Flavoprot_Pyr_Nucl_cyt_Rdtase"/>
</dbReference>
<gene>
    <name evidence="12" type="ORF">CR159_14405</name>
</gene>
<dbReference type="SUPFAM" id="SSF54292">
    <property type="entry name" value="2Fe-2S ferredoxin-like"/>
    <property type="match status" value="1"/>
</dbReference>
<protein>
    <submittedName>
        <fullName evidence="12">Phenylacetic acid degradation protein</fullName>
    </submittedName>
</protein>
<dbReference type="GO" id="GO:0010124">
    <property type="term" value="P:phenylacetate catabolic process"/>
    <property type="evidence" value="ECO:0007669"/>
    <property type="project" value="InterPro"/>
</dbReference>
<dbReference type="PANTHER" id="PTHR47354">
    <property type="entry name" value="NADH OXIDOREDUCTASE HCR"/>
    <property type="match status" value="1"/>
</dbReference>
<keyword evidence="3" id="KW-0001">2Fe-2S</keyword>
<dbReference type="PRINTS" id="PR00371">
    <property type="entry name" value="FPNCR"/>
</dbReference>
<keyword evidence="7" id="KW-0408">Iron</keyword>
<keyword evidence="13" id="KW-1185">Reference proteome</keyword>
<dbReference type="InterPro" id="IPR011884">
    <property type="entry name" value="PaaE"/>
</dbReference>
<dbReference type="InterPro" id="IPR001433">
    <property type="entry name" value="OxRdtase_FAD/NAD-bd"/>
</dbReference>
<dbReference type="InterPro" id="IPR017927">
    <property type="entry name" value="FAD-bd_FR_type"/>
</dbReference>
<evidence type="ECO:0000256" key="9">
    <source>
        <dbReference type="ARBA" id="ARBA00034078"/>
    </source>
</evidence>
<dbReference type="InterPro" id="IPR050415">
    <property type="entry name" value="MRET"/>
</dbReference>
<dbReference type="InterPro" id="IPR001041">
    <property type="entry name" value="2Fe-2S_ferredoxin-type"/>
</dbReference>
<dbReference type="PROSITE" id="PS51085">
    <property type="entry name" value="2FE2S_FER_2"/>
    <property type="match status" value="1"/>
</dbReference>
<dbReference type="InterPro" id="IPR039261">
    <property type="entry name" value="FNR_nucleotide-bd"/>
</dbReference>
<dbReference type="GO" id="GO:0016491">
    <property type="term" value="F:oxidoreductase activity"/>
    <property type="evidence" value="ECO:0007669"/>
    <property type="project" value="UniProtKB-KW"/>
</dbReference>
<evidence type="ECO:0000259" key="10">
    <source>
        <dbReference type="PROSITE" id="PS51085"/>
    </source>
</evidence>
<dbReference type="Gene3D" id="2.40.30.10">
    <property type="entry name" value="Translation factors"/>
    <property type="match status" value="1"/>
</dbReference>
<dbReference type="Proteomes" id="UP000234190">
    <property type="component" value="Unassembled WGS sequence"/>
</dbReference>
<dbReference type="InterPro" id="IPR036010">
    <property type="entry name" value="2Fe-2S_ferredoxin-like_sf"/>
</dbReference>
<feature type="domain" description="2Fe-2S ferredoxin-type" evidence="10">
    <location>
        <begin position="270"/>
        <end position="362"/>
    </location>
</feature>
<keyword evidence="2" id="KW-0285">Flavoprotein</keyword>
<evidence type="ECO:0000256" key="1">
    <source>
        <dbReference type="ARBA" id="ARBA00001974"/>
    </source>
</evidence>
<dbReference type="InterPro" id="IPR012675">
    <property type="entry name" value="Beta-grasp_dom_sf"/>
</dbReference>
<dbReference type="Pfam" id="PF00970">
    <property type="entry name" value="FAD_binding_6"/>
    <property type="match status" value="1"/>
</dbReference>
<dbReference type="GO" id="GO:0050660">
    <property type="term" value="F:flavin adenine dinucleotide binding"/>
    <property type="evidence" value="ECO:0007669"/>
    <property type="project" value="TreeGrafter"/>
</dbReference>
<name>A0A2N4U2M5_9BURK</name>
<dbReference type="SUPFAM" id="SSF52343">
    <property type="entry name" value="Ferredoxin reductase-like, C-terminal NADP-linked domain"/>
    <property type="match status" value="1"/>
</dbReference>
<dbReference type="NCBIfam" id="TIGR02160">
    <property type="entry name" value="PA_CoA_Oxy5"/>
    <property type="match status" value="1"/>
</dbReference>
<dbReference type="InterPro" id="IPR008333">
    <property type="entry name" value="Cbr1-like_FAD-bd_dom"/>
</dbReference>
<dbReference type="CDD" id="cd06214">
    <property type="entry name" value="PA_degradation_oxidoreductase_like"/>
    <property type="match status" value="1"/>
</dbReference>
<evidence type="ECO:0000256" key="5">
    <source>
        <dbReference type="ARBA" id="ARBA00022827"/>
    </source>
</evidence>